<feature type="region of interest" description="Domain IV, binds dsDNA" evidence="8">
    <location>
        <begin position="372"/>
        <end position="493"/>
    </location>
</feature>
<dbReference type="GO" id="GO:0005737">
    <property type="term" value="C:cytoplasm"/>
    <property type="evidence" value="ECO:0007669"/>
    <property type="project" value="UniProtKB-SubCell"/>
</dbReference>
<dbReference type="GO" id="GO:0006275">
    <property type="term" value="P:regulation of DNA replication"/>
    <property type="evidence" value="ECO:0007669"/>
    <property type="project" value="UniProtKB-UniRule"/>
</dbReference>
<dbReference type="GeneID" id="93486137"/>
<accession>A0A841R5L8</accession>
<dbReference type="SMART" id="SM00760">
    <property type="entry name" value="Bac_DnaA_C"/>
    <property type="match status" value="1"/>
</dbReference>
<evidence type="ECO:0000256" key="10">
    <source>
        <dbReference type="RuleBase" id="RU000577"/>
    </source>
</evidence>
<comment type="caution">
    <text evidence="8">Lacks conserved residue(s) required for the propagation of feature annotation.</text>
</comment>
<dbReference type="RefSeq" id="WP_159822774.1">
    <property type="nucleotide sequence ID" value="NZ_CABWNB010000002.1"/>
</dbReference>
<feature type="domain" description="Chromosomal replication initiator DnaA C-terminal" evidence="14">
    <location>
        <begin position="400"/>
        <end position="469"/>
    </location>
</feature>
<dbReference type="InterPro" id="IPR001957">
    <property type="entry name" value="Chromosome_initiator_DnaA"/>
</dbReference>
<feature type="binding site" evidence="8">
    <location>
        <position position="199"/>
    </location>
    <ligand>
        <name>ATP</name>
        <dbReference type="ChEBI" id="CHEBI:30616"/>
    </ligand>
</feature>
<keyword evidence="16" id="KW-1185">Reference proteome</keyword>
<feature type="compositionally biased region" description="Polar residues" evidence="12">
    <location>
        <begin position="84"/>
        <end position="102"/>
    </location>
</feature>
<feature type="region of interest" description="Disordered" evidence="12">
    <location>
        <begin position="84"/>
        <end position="107"/>
    </location>
</feature>
<dbReference type="Proteomes" id="UP000591941">
    <property type="component" value="Unassembled WGS sequence"/>
</dbReference>
<comment type="caution">
    <text evidence="15">The sequence shown here is derived from an EMBL/GenBank/DDBJ whole genome shotgun (WGS) entry which is preliminary data.</text>
</comment>
<dbReference type="GO" id="GO:0005524">
    <property type="term" value="F:ATP binding"/>
    <property type="evidence" value="ECO:0007669"/>
    <property type="project" value="UniProtKB-UniRule"/>
</dbReference>
<dbReference type="PRINTS" id="PR00051">
    <property type="entry name" value="DNAA"/>
</dbReference>
<comment type="subunit">
    <text evidence="8">Oligomerizes as a right-handed, spiral filament on DNA at oriC.</text>
</comment>
<evidence type="ECO:0000259" key="14">
    <source>
        <dbReference type="SMART" id="SM00760"/>
    </source>
</evidence>
<comment type="domain">
    <text evidence="8">Domain I is involved in oligomerization and binding regulators, domain II is flexibile and of varying length in different bacteria, domain III forms the AAA+ region, while domain IV binds dsDNA.</text>
</comment>
<comment type="similarity">
    <text evidence="1 8 11">Belongs to the DnaA family.</text>
</comment>
<evidence type="ECO:0000313" key="15">
    <source>
        <dbReference type="EMBL" id="MBB6477822.1"/>
    </source>
</evidence>
<dbReference type="PANTHER" id="PTHR30050:SF2">
    <property type="entry name" value="CHROMOSOMAL REPLICATION INITIATOR PROTEIN DNAA"/>
    <property type="match status" value="1"/>
</dbReference>
<evidence type="ECO:0000256" key="12">
    <source>
        <dbReference type="SAM" id="MobiDB-lite"/>
    </source>
</evidence>
<evidence type="ECO:0000256" key="6">
    <source>
        <dbReference type="ARBA" id="ARBA00023121"/>
    </source>
</evidence>
<dbReference type="NCBIfam" id="TIGR00362">
    <property type="entry name" value="DnaA"/>
    <property type="match status" value="1"/>
</dbReference>
<keyword evidence="6 8" id="KW-0446">Lipid-binding</keyword>
<reference evidence="15 16" key="1">
    <citation type="submission" date="2020-08" db="EMBL/GenBank/DDBJ databases">
        <title>Genomic Encyclopedia of Type Strains, Phase IV (KMG-IV): sequencing the most valuable type-strain genomes for metagenomic binning, comparative biology and taxonomic classification.</title>
        <authorList>
            <person name="Goeker M."/>
        </authorList>
    </citation>
    <scope>NUCLEOTIDE SEQUENCE [LARGE SCALE GENOMIC DNA]</scope>
    <source>
        <strain evidence="15 16">DSM 21255</strain>
    </source>
</reference>
<keyword evidence="7 8" id="KW-0238">DNA-binding</keyword>
<evidence type="ECO:0000256" key="8">
    <source>
        <dbReference type="HAMAP-Rule" id="MF_00377"/>
    </source>
</evidence>
<dbReference type="InterPro" id="IPR020591">
    <property type="entry name" value="Chromosome_initiator_DnaA-like"/>
</dbReference>
<evidence type="ECO:0000256" key="9">
    <source>
        <dbReference type="NCBIfam" id="TIGR00362"/>
    </source>
</evidence>
<feature type="domain" description="AAA+ ATPase" evidence="13">
    <location>
        <begin position="185"/>
        <end position="322"/>
    </location>
</feature>
<evidence type="ECO:0000256" key="3">
    <source>
        <dbReference type="ARBA" id="ARBA00022705"/>
    </source>
</evidence>
<dbReference type="CDD" id="cd00009">
    <property type="entry name" value="AAA"/>
    <property type="match status" value="1"/>
</dbReference>
<dbReference type="SMART" id="SM00382">
    <property type="entry name" value="AAA"/>
    <property type="match status" value="1"/>
</dbReference>
<keyword evidence="2 8" id="KW-0963">Cytoplasm</keyword>
<gene>
    <name evidence="8" type="primary">dnaA</name>
    <name evidence="15" type="ORF">HNR45_000855</name>
</gene>
<feature type="region of interest" description="Domain I, interacts with DnaA modulators" evidence="8">
    <location>
        <begin position="1"/>
        <end position="121"/>
    </location>
</feature>
<dbReference type="InterPro" id="IPR027417">
    <property type="entry name" value="P-loop_NTPase"/>
</dbReference>
<evidence type="ECO:0000313" key="16">
    <source>
        <dbReference type="Proteomes" id="UP000591941"/>
    </source>
</evidence>
<dbReference type="GO" id="GO:0006270">
    <property type="term" value="P:DNA replication initiation"/>
    <property type="evidence" value="ECO:0007669"/>
    <property type="project" value="UniProtKB-UniRule"/>
</dbReference>
<dbReference type="GO" id="GO:0003688">
    <property type="term" value="F:DNA replication origin binding"/>
    <property type="evidence" value="ECO:0007669"/>
    <property type="project" value="UniProtKB-UniRule"/>
</dbReference>
<sequence length="493" mass="55940">MTDIFDFWETVLARLGERISPEMLNWLMSHVLPLTLTEDTLTAQVSKPFLKIWLEQNLLSDLQATVNEVAARPLTLQITLPQATDVPTSPLPSTNSTETSTLPEPPVPIFTRPTPSVEQTTLPIAASTAATQDTQVAAVSENERNFGKRSIPIDPSCTFDNFIVSNSNTLARSAAFAVAQQPAQYQNPLFIYGPSGLGKTHLMHAICNYVRAHTPEKKFLFLTSEDFTNDFISALTQKGVEHNRAFREKYRSVDYLLIDDVQFFGKKDGTQLEFFHTFNELLNSKKQIVMTCDRLPENMEKVEQRLISRFRMGLVVEIQPPDFEIRSAYLQKKAAAADISIPTEVVSFLAENFTEDFRELGGVFNRIATLQSLSPEPITVEWAQQQLADILPAERRIILNPDVIINEVASFYKIRRDKLVGKTRPKNIVFPRQIAMFLCREMLDLSFKEIAAAFNKNDHTTVMHAYDKIYKELQTNIKLQEDMQQIRQFLTGG</sequence>
<dbReference type="SUPFAM" id="SSF52540">
    <property type="entry name" value="P-loop containing nucleoside triphosphate hydrolases"/>
    <property type="match status" value="1"/>
</dbReference>
<keyword evidence="5 8" id="KW-0067">ATP-binding</keyword>
<dbReference type="EMBL" id="JACHHI010000003">
    <property type="protein sequence ID" value="MBB6477822.1"/>
    <property type="molecule type" value="Genomic_DNA"/>
</dbReference>
<evidence type="ECO:0000256" key="4">
    <source>
        <dbReference type="ARBA" id="ARBA00022741"/>
    </source>
</evidence>
<evidence type="ECO:0000256" key="11">
    <source>
        <dbReference type="RuleBase" id="RU004227"/>
    </source>
</evidence>
<evidence type="ECO:0000256" key="2">
    <source>
        <dbReference type="ARBA" id="ARBA00022490"/>
    </source>
</evidence>
<dbReference type="FunFam" id="3.40.50.300:FF:000668">
    <property type="entry name" value="Chromosomal replication initiator protein DnaA"/>
    <property type="match status" value="1"/>
</dbReference>
<feature type="binding site" evidence="8">
    <location>
        <position position="200"/>
    </location>
    <ligand>
        <name>ATP</name>
        <dbReference type="ChEBI" id="CHEBI:30616"/>
    </ligand>
</feature>
<dbReference type="InterPro" id="IPR013159">
    <property type="entry name" value="DnaA_C"/>
</dbReference>
<dbReference type="Gene3D" id="1.10.8.60">
    <property type="match status" value="1"/>
</dbReference>
<dbReference type="InterPro" id="IPR003593">
    <property type="entry name" value="AAA+_ATPase"/>
</dbReference>
<proteinExistence type="inferred from homology"/>
<name>A0A841R5L8_9FIRM</name>
<dbReference type="GO" id="GO:0008289">
    <property type="term" value="F:lipid binding"/>
    <property type="evidence" value="ECO:0007669"/>
    <property type="project" value="UniProtKB-KW"/>
</dbReference>
<feature type="binding site" evidence="8">
    <location>
        <position position="196"/>
    </location>
    <ligand>
        <name>ATP</name>
        <dbReference type="ChEBI" id="CHEBI:30616"/>
    </ligand>
</feature>
<dbReference type="OrthoDB" id="9807019at2"/>
<keyword evidence="4 8" id="KW-0547">Nucleotide-binding</keyword>
<evidence type="ECO:0000256" key="5">
    <source>
        <dbReference type="ARBA" id="ARBA00022840"/>
    </source>
</evidence>
<dbReference type="CDD" id="cd06571">
    <property type="entry name" value="Bac_DnaA_C"/>
    <property type="match status" value="1"/>
</dbReference>
<organism evidence="15 16">
    <name type="scientific">Negativicoccus succinicivorans</name>
    <dbReference type="NCBI Taxonomy" id="620903"/>
    <lineage>
        <taxon>Bacteria</taxon>
        <taxon>Bacillati</taxon>
        <taxon>Bacillota</taxon>
        <taxon>Negativicutes</taxon>
        <taxon>Veillonellales</taxon>
        <taxon>Veillonellaceae</taxon>
        <taxon>Negativicoccus</taxon>
    </lineage>
</organism>
<dbReference type="Gene3D" id="1.10.1750.10">
    <property type="match status" value="1"/>
</dbReference>
<comment type="function">
    <text evidence="8 10">Plays an essential role in the initiation and regulation of chromosomal replication. ATP-DnaA binds to the origin of replication (oriC) to initiate formation of the DNA replication initiation complex once per cell cycle. Binds the DnaA box (a 9 base pair repeat at the origin) and separates the double-stranded (ds)DNA. Forms a right-handed helical filament on oriC DNA; dsDNA binds to the exterior of the filament while single-stranded (ss)DNA is stabiized in the filament's interior. The ATP-DnaA-oriC complex binds and stabilizes one strand of the AT-rich DNA unwinding element (DUE), permitting loading of DNA polymerase. After initiation quickly degrades to an ADP-DnaA complex that is not apt for DNA replication. Binds acidic phospholipids.</text>
</comment>
<dbReference type="Pfam" id="PF08299">
    <property type="entry name" value="Bac_DnaA_C"/>
    <property type="match status" value="1"/>
</dbReference>
<comment type="subcellular location">
    <subcellularLocation>
        <location evidence="8">Cytoplasm</location>
    </subcellularLocation>
</comment>
<evidence type="ECO:0000256" key="1">
    <source>
        <dbReference type="ARBA" id="ARBA00006583"/>
    </source>
</evidence>
<dbReference type="InterPro" id="IPR013317">
    <property type="entry name" value="DnaA_dom"/>
</dbReference>
<dbReference type="Gene3D" id="3.30.300.180">
    <property type="match status" value="1"/>
</dbReference>
<dbReference type="GO" id="GO:0005886">
    <property type="term" value="C:plasma membrane"/>
    <property type="evidence" value="ECO:0007669"/>
    <property type="project" value="TreeGrafter"/>
</dbReference>
<evidence type="ECO:0000259" key="13">
    <source>
        <dbReference type="SMART" id="SM00382"/>
    </source>
</evidence>
<dbReference type="SUPFAM" id="SSF48295">
    <property type="entry name" value="TrpR-like"/>
    <property type="match status" value="1"/>
</dbReference>
<dbReference type="Pfam" id="PF00308">
    <property type="entry name" value="Bac_DnaA"/>
    <property type="match status" value="1"/>
</dbReference>
<feature type="binding site" evidence="8">
    <location>
        <position position="198"/>
    </location>
    <ligand>
        <name>ATP</name>
        <dbReference type="ChEBI" id="CHEBI:30616"/>
    </ligand>
</feature>
<dbReference type="AlphaFoldDB" id="A0A841R5L8"/>
<dbReference type="HAMAP" id="MF_00377">
    <property type="entry name" value="DnaA_bact"/>
    <property type="match status" value="1"/>
</dbReference>
<dbReference type="InterPro" id="IPR010921">
    <property type="entry name" value="Trp_repressor/repl_initiator"/>
</dbReference>
<evidence type="ECO:0000256" key="7">
    <source>
        <dbReference type="ARBA" id="ARBA00023125"/>
    </source>
</evidence>
<protein>
    <recommendedName>
        <fullName evidence="8 9">Chromosomal replication initiator protein DnaA</fullName>
    </recommendedName>
</protein>
<dbReference type="InterPro" id="IPR038454">
    <property type="entry name" value="DnaA_N_sf"/>
</dbReference>
<dbReference type="PANTHER" id="PTHR30050">
    <property type="entry name" value="CHROMOSOMAL REPLICATION INITIATOR PROTEIN DNAA"/>
    <property type="match status" value="1"/>
</dbReference>
<keyword evidence="3 8" id="KW-0235">DNA replication</keyword>
<dbReference type="Gene3D" id="3.40.50.300">
    <property type="entry name" value="P-loop containing nucleotide triphosphate hydrolases"/>
    <property type="match status" value="1"/>
</dbReference>